<evidence type="ECO:0000313" key="7">
    <source>
        <dbReference type="Proteomes" id="UP000260823"/>
    </source>
</evidence>
<dbReference type="AlphaFoldDB" id="A0A3E2NVT6"/>
<keyword evidence="7" id="KW-1185">Reference proteome</keyword>
<dbReference type="SUPFAM" id="SSF103473">
    <property type="entry name" value="MFS general substrate transporter"/>
    <property type="match status" value="1"/>
</dbReference>
<dbReference type="PANTHER" id="PTHR23501">
    <property type="entry name" value="MAJOR FACILITATOR SUPERFAMILY"/>
    <property type="match status" value="1"/>
</dbReference>
<dbReference type="GO" id="GO:0005886">
    <property type="term" value="C:plasma membrane"/>
    <property type="evidence" value="ECO:0007669"/>
    <property type="project" value="TreeGrafter"/>
</dbReference>
<keyword evidence="2 5" id="KW-0812">Transmembrane</keyword>
<feature type="transmembrane region" description="Helical" evidence="5">
    <location>
        <begin position="276"/>
        <end position="300"/>
    </location>
</feature>
<comment type="caution">
    <text evidence="6">The sequence shown here is derived from an EMBL/GenBank/DDBJ whole genome shotgun (WGS) entry which is preliminary data.</text>
</comment>
<evidence type="ECO:0000256" key="2">
    <source>
        <dbReference type="ARBA" id="ARBA00022692"/>
    </source>
</evidence>
<evidence type="ECO:0000313" key="6">
    <source>
        <dbReference type="EMBL" id="RFZ85125.1"/>
    </source>
</evidence>
<evidence type="ECO:0000256" key="1">
    <source>
        <dbReference type="ARBA" id="ARBA00004141"/>
    </source>
</evidence>
<feature type="transmembrane region" description="Helical" evidence="5">
    <location>
        <begin position="20"/>
        <end position="42"/>
    </location>
</feature>
<comment type="subcellular location">
    <subcellularLocation>
        <location evidence="1">Membrane</location>
        <topology evidence="1">Multi-pass membrane protein</topology>
    </subcellularLocation>
</comment>
<dbReference type="InterPro" id="IPR036259">
    <property type="entry name" value="MFS_trans_sf"/>
</dbReference>
<dbReference type="Proteomes" id="UP000260823">
    <property type="component" value="Unassembled WGS sequence"/>
</dbReference>
<protein>
    <submittedName>
        <fullName evidence="6">MFS transporter</fullName>
    </submittedName>
</protein>
<dbReference type="InterPro" id="IPR011701">
    <property type="entry name" value="MFS"/>
</dbReference>
<reference evidence="6 7" key="1">
    <citation type="submission" date="2018-08" db="EMBL/GenBank/DDBJ databases">
        <title>Mucilaginibacter terrae sp. nov., isolated from manganese diggings.</title>
        <authorList>
            <person name="Huang Y."/>
            <person name="Zhou Z."/>
        </authorList>
    </citation>
    <scope>NUCLEOTIDE SEQUENCE [LARGE SCALE GENOMIC DNA]</scope>
    <source>
        <strain evidence="6 7">ZH6</strain>
    </source>
</reference>
<feature type="transmembrane region" description="Helical" evidence="5">
    <location>
        <begin position="207"/>
        <end position="227"/>
    </location>
</feature>
<dbReference type="Gene3D" id="1.20.1250.20">
    <property type="entry name" value="MFS general substrate transporter like domains"/>
    <property type="match status" value="1"/>
</dbReference>
<evidence type="ECO:0000256" key="3">
    <source>
        <dbReference type="ARBA" id="ARBA00022989"/>
    </source>
</evidence>
<dbReference type="Pfam" id="PF07690">
    <property type="entry name" value="MFS_1"/>
    <property type="match status" value="1"/>
</dbReference>
<feature type="transmembrane region" description="Helical" evidence="5">
    <location>
        <begin position="146"/>
        <end position="168"/>
    </location>
</feature>
<dbReference type="RefSeq" id="WP_117382026.1">
    <property type="nucleotide sequence ID" value="NZ_QWDE01000001.1"/>
</dbReference>
<feature type="transmembrane region" description="Helical" evidence="5">
    <location>
        <begin position="54"/>
        <end position="71"/>
    </location>
</feature>
<sequence>MNTPTYIRPWLLKWNWGIRITFFLILLSSIMEFASIALSQNYVLSYLGAQPEDITLGVQLTYAAIITTLPIQFRFLKYFETRNYLLFVTFISILLNVAFMVNTSVMAFFFIRFFQGCAVACLSGSMLVIIPGFLRPEHARPIGSTIFYGTVLSSSVLLGLIASAVIQSSDFTELYEYLILFQIIVFVVIFLAFNARSNIRKYPLYQIDWTGTVFFMMGAISLAYTLVYGSKYYWFSDRRIQFAAMISITSGVLYIVRQYLIKRPLINLEVFRYKKFWIGLLLLGFYYGSKESINIVYGYTVAVLQWSSTQEMILGLCSVSGLIIFMIITSQILIRKKDVIMYFFIVGLSMSLIYHLWMYFIFAPDLAFEDLLLPVFFQGAASGILFVPIMIFTLTSVPVTTGYSGLIIAAFTRFTSLLNAGAGFYNLQLYYGQIFKESFLIHLTSVDVNAAERLNGFKQLFVSKGFSTDQAASMANASLAKSLAVQAQLLSSRATFLFIAELTGAALLIVVTAVLFQLLYTSSSLNPIVASNGHSTKRS</sequence>
<dbReference type="EMBL" id="QWDE01000001">
    <property type="protein sequence ID" value="RFZ85125.1"/>
    <property type="molecule type" value="Genomic_DNA"/>
</dbReference>
<feature type="transmembrane region" description="Helical" evidence="5">
    <location>
        <begin position="83"/>
        <end position="101"/>
    </location>
</feature>
<organism evidence="6 7">
    <name type="scientific">Mucilaginibacter terrenus</name>
    <dbReference type="NCBI Taxonomy" id="2482727"/>
    <lineage>
        <taxon>Bacteria</taxon>
        <taxon>Pseudomonadati</taxon>
        <taxon>Bacteroidota</taxon>
        <taxon>Sphingobacteriia</taxon>
        <taxon>Sphingobacteriales</taxon>
        <taxon>Sphingobacteriaceae</taxon>
        <taxon>Mucilaginibacter</taxon>
    </lineage>
</organism>
<dbReference type="OrthoDB" id="1404010at2"/>
<proteinExistence type="predicted"/>
<keyword evidence="3 5" id="KW-1133">Transmembrane helix</keyword>
<evidence type="ECO:0000256" key="4">
    <source>
        <dbReference type="ARBA" id="ARBA00023136"/>
    </source>
</evidence>
<accession>A0A3E2NVT6</accession>
<keyword evidence="4 5" id="KW-0472">Membrane</keyword>
<feature type="transmembrane region" description="Helical" evidence="5">
    <location>
        <begin position="375"/>
        <end position="394"/>
    </location>
</feature>
<feature type="transmembrane region" description="Helical" evidence="5">
    <location>
        <begin position="341"/>
        <end position="363"/>
    </location>
</feature>
<dbReference type="GO" id="GO:0022857">
    <property type="term" value="F:transmembrane transporter activity"/>
    <property type="evidence" value="ECO:0007669"/>
    <property type="project" value="InterPro"/>
</dbReference>
<feature type="transmembrane region" description="Helical" evidence="5">
    <location>
        <begin position="239"/>
        <end position="256"/>
    </location>
</feature>
<feature type="transmembrane region" description="Helical" evidence="5">
    <location>
        <begin position="174"/>
        <end position="195"/>
    </location>
</feature>
<evidence type="ECO:0000256" key="5">
    <source>
        <dbReference type="SAM" id="Phobius"/>
    </source>
</evidence>
<gene>
    <name evidence="6" type="ORF">DYU05_05860</name>
</gene>
<name>A0A3E2NVT6_9SPHI</name>
<feature type="transmembrane region" description="Helical" evidence="5">
    <location>
        <begin position="113"/>
        <end position="134"/>
    </location>
</feature>
<feature type="transmembrane region" description="Helical" evidence="5">
    <location>
        <begin position="496"/>
        <end position="520"/>
    </location>
</feature>
<feature type="transmembrane region" description="Helical" evidence="5">
    <location>
        <begin position="312"/>
        <end position="334"/>
    </location>
</feature>